<evidence type="ECO:0000313" key="1">
    <source>
        <dbReference type="EMBL" id="PXW51137.1"/>
    </source>
</evidence>
<accession>A0A2V3TTN4</accession>
<gene>
    <name evidence="1" type="ORF">C7450_12128</name>
</gene>
<dbReference type="Proteomes" id="UP000248021">
    <property type="component" value="Unassembled WGS sequence"/>
</dbReference>
<comment type="caution">
    <text evidence="1">The sequence shown here is derived from an EMBL/GenBank/DDBJ whole genome shotgun (WGS) entry which is preliminary data.</text>
</comment>
<organism evidence="1 2">
    <name type="scientific">Chelatococcus asaccharovorans</name>
    <dbReference type="NCBI Taxonomy" id="28210"/>
    <lineage>
        <taxon>Bacteria</taxon>
        <taxon>Pseudomonadati</taxon>
        <taxon>Pseudomonadota</taxon>
        <taxon>Alphaproteobacteria</taxon>
        <taxon>Hyphomicrobiales</taxon>
        <taxon>Chelatococcaceae</taxon>
        <taxon>Chelatococcus</taxon>
    </lineage>
</organism>
<sequence length="143" mass="16087">MSIPTPKPGLVIRYSFLWSSERERGSVEGAKDRPCAIVVAVPHGDDGQIRTVVAPITHSPPEDPRTSLEIPAAVCRSLGLDGARHWVRFDELNRFTWPGYDLRPRPDGSYQYGMLPRALFEKLRNGIIEAQKARRGRVVPRDD</sequence>
<evidence type="ECO:0000313" key="2">
    <source>
        <dbReference type="Proteomes" id="UP000248021"/>
    </source>
</evidence>
<dbReference type="EMBL" id="QJJK01000021">
    <property type="protein sequence ID" value="PXW51137.1"/>
    <property type="molecule type" value="Genomic_DNA"/>
</dbReference>
<proteinExistence type="predicted"/>
<keyword evidence="2" id="KW-1185">Reference proteome</keyword>
<dbReference type="OrthoDB" id="7432864at2"/>
<dbReference type="AlphaFoldDB" id="A0A2V3TTN4"/>
<protein>
    <recommendedName>
        <fullName evidence="3">PemK-like, MazF-like toxin of type II toxin-antitoxin system</fullName>
    </recommendedName>
</protein>
<reference evidence="1 2" key="1">
    <citation type="submission" date="2018-05" db="EMBL/GenBank/DDBJ databases">
        <title>Genomic Encyclopedia of Type Strains, Phase IV (KMG-IV): sequencing the most valuable type-strain genomes for metagenomic binning, comparative biology and taxonomic classification.</title>
        <authorList>
            <person name="Goeker M."/>
        </authorList>
    </citation>
    <scope>NUCLEOTIDE SEQUENCE [LARGE SCALE GENOMIC DNA]</scope>
    <source>
        <strain evidence="1 2">DSM 6462</strain>
    </source>
</reference>
<evidence type="ECO:0008006" key="3">
    <source>
        <dbReference type="Google" id="ProtNLM"/>
    </source>
</evidence>
<name>A0A2V3TTN4_9HYPH</name>